<keyword evidence="4" id="KW-1185">Reference proteome</keyword>
<reference evidence="4" key="1">
    <citation type="journal article" date="2018" name="Nat. Microbiol.">
        <title>Leveraging single-cell genomics to expand the fungal tree of life.</title>
        <authorList>
            <person name="Ahrendt S.R."/>
            <person name="Quandt C.A."/>
            <person name="Ciobanu D."/>
            <person name="Clum A."/>
            <person name="Salamov A."/>
            <person name="Andreopoulos B."/>
            <person name="Cheng J.F."/>
            <person name="Woyke T."/>
            <person name="Pelin A."/>
            <person name="Henrissat B."/>
            <person name="Reynolds N.K."/>
            <person name="Benny G.L."/>
            <person name="Smith M.E."/>
            <person name="James T.Y."/>
            <person name="Grigoriev I.V."/>
        </authorList>
    </citation>
    <scope>NUCLEOTIDE SEQUENCE [LARGE SCALE GENOMIC DNA]</scope>
    <source>
        <strain evidence="4">Baker2002</strain>
    </source>
</reference>
<dbReference type="OrthoDB" id="249612at2759"/>
<accession>A0A4P9ZJ99</accession>
<evidence type="ECO:0000313" key="3">
    <source>
        <dbReference type="EMBL" id="RKP32140.1"/>
    </source>
</evidence>
<dbReference type="InterPro" id="IPR021715">
    <property type="entry name" value="Slu7_dom"/>
</dbReference>
<proteinExistence type="predicted"/>
<evidence type="ECO:0000313" key="4">
    <source>
        <dbReference type="Proteomes" id="UP000268321"/>
    </source>
</evidence>
<feature type="region of interest" description="Disordered" evidence="1">
    <location>
        <begin position="30"/>
        <end position="55"/>
    </location>
</feature>
<dbReference type="AlphaFoldDB" id="A0A4P9ZJ99"/>
<feature type="domain" description="Pre-mRNA-splicing factor SLU7" evidence="2">
    <location>
        <begin position="52"/>
        <end position="250"/>
    </location>
</feature>
<sequence length="251" mass="29379">MVDGADNYVPKFIQEVPWYYKLKKTDSSPQDAFAHQRNENATKVPGLSSLDGYDGKKDRWHRHADEEWDKIVDGWEKNKSKSQLHSNDKNDSDDTDYELELQELGLKRKHLKSGNLEDPLGGAIRDRHDVPTYILGINANEGGKFRYGKDSLAAVVHQDSEFVRESKDEQDFRKIQAFAWEKNEQHKRETQRKQFYSEVSGEQNKNLTQANLEYVVEASPTFIMMKAREKEKQERIEAEKRLRKLREKYGI</sequence>
<gene>
    <name evidence="3" type="ORF">METBISCDRAFT_21662</name>
</gene>
<name>A0A4P9ZJ99_9ASCO</name>
<protein>
    <recommendedName>
        <fullName evidence="2">Pre-mRNA-splicing factor SLU7 domain-containing protein</fullName>
    </recommendedName>
</protein>
<dbReference type="EMBL" id="ML004433">
    <property type="protein sequence ID" value="RKP32140.1"/>
    <property type="molecule type" value="Genomic_DNA"/>
</dbReference>
<dbReference type="Pfam" id="PF11708">
    <property type="entry name" value="Slu7"/>
    <property type="match status" value="1"/>
</dbReference>
<evidence type="ECO:0000259" key="2">
    <source>
        <dbReference type="Pfam" id="PF11708"/>
    </source>
</evidence>
<evidence type="ECO:0000256" key="1">
    <source>
        <dbReference type="SAM" id="MobiDB-lite"/>
    </source>
</evidence>
<dbReference type="Proteomes" id="UP000268321">
    <property type="component" value="Unassembled WGS sequence"/>
</dbReference>
<organism evidence="3 4">
    <name type="scientific">Metschnikowia bicuspidata</name>
    <dbReference type="NCBI Taxonomy" id="27322"/>
    <lineage>
        <taxon>Eukaryota</taxon>
        <taxon>Fungi</taxon>
        <taxon>Dikarya</taxon>
        <taxon>Ascomycota</taxon>
        <taxon>Saccharomycotina</taxon>
        <taxon>Pichiomycetes</taxon>
        <taxon>Metschnikowiaceae</taxon>
        <taxon>Metschnikowia</taxon>
    </lineage>
</organism>